<keyword evidence="9" id="KW-1185">Reference proteome</keyword>
<accession>A0A2G2X9F3</accession>
<dbReference type="GO" id="GO:0005524">
    <property type="term" value="F:ATP binding"/>
    <property type="evidence" value="ECO:0007669"/>
    <property type="project" value="UniProtKB-KW"/>
</dbReference>
<evidence type="ECO:0000259" key="7">
    <source>
        <dbReference type="Pfam" id="PF18052"/>
    </source>
</evidence>
<dbReference type="PANTHER" id="PTHR19338">
    <property type="entry name" value="TRANSLOCASE OF INNER MITOCHONDRIAL MEMBRANE 13 HOMOLOG"/>
    <property type="match status" value="1"/>
</dbReference>
<reference evidence="9" key="2">
    <citation type="journal article" date="2017" name="J. Anim. Genet.">
        <title>Multiple reference genome sequences of hot pepper reveal the massive evolution of plant disease resistance genes by retroduplication.</title>
        <authorList>
            <person name="Kim S."/>
            <person name="Park J."/>
            <person name="Yeom S.-I."/>
            <person name="Kim Y.-M."/>
            <person name="Seo E."/>
            <person name="Kim K.-T."/>
            <person name="Kim M.-S."/>
            <person name="Lee J.M."/>
            <person name="Cheong K."/>
            <person name="Shin H.-S."/>
            <person name="Kim S.-B."/>
            <person name="Han K."/>
            <person name="Lee J."/>
            <person name="Park M."/>
            <person name="Lee H.-A."/>
            <person name="Lee H.-Y."/>
            <person name="Lee Y."/>
            <person name="Oh S."/>
            <person name="Lee J.H."/>
            <person name="Choi E."/>
            <person name="Choi E."/>
            <person name="Lee S.E."/>
            <person name="Jeon J."/>
            <person name="Kim H."/>
            <person name="Choi G."/>
            <person name="Song H."/>
            <person name="Lee J."/>
            <person name="Lee S.-C."/>
            <person name="Kwon J.-K."/>
            <person name="Lee H.-Y."/>
            <person name="Koo N."/>
            <person name="Hong Y."/>
            <person name="Kim R.W."/>
            <person name="Kang W.-H."/>
            <person name="Huh J.H."/>
            <person name="Kang B.-C."/>
            <person name="Yang T.-J."/>
            <person name="Lee Y.-H."/>
            <person name="Bennetzen J.L."/>
            <person name="Choi D."/>
        </authorList>
    </citation>
    <scope>NUCLEOTIDE SEQUENCE [LARGE SCALE GENOMIC DNA]</scope>
    <source>
        <strain evidence="9">cv. PBC81</strain>
    </source>
</reference>
<evidence type="ECO:0000313" key="8">
    <source>
        <dbReference type="EMBL" id="PHT54144.1"/>
    </source>
</evidence>
<dbReference type="InterPro" id="IPR038005">
    <property type="entry name" value="RX-like_CC"/>
</dbReference>
<comment type="caution">
    <text evidence="8">The sequence shown here is derived from an EMBL/GenBank/DDBJ whole genome shotgun (WGS) entry which is preliminary data.</text>
</comment>
<evidence type="ECO:0000256" key="4">
    <source>
        <dbReference type="ARBA" id="ARBA00022741"/>
    </source>
</evidence>
<dbReference type="CDD" id="cd14798">
    <property type="entry name" value="RX-CC_like"/>
    <property type="match status" value="1"/>
</dbReference>
<dbReference type="OrthoDB" id="3027644at2759"/>
<dbReference type="Gene3D" id="1.20.5.4130">
    <property type="match status" value="1"/>
</dbReference>
<dbReference type="InterPro" id="IPR041118">
    <property type="entry name" value="Rx_N"/>
</dbReference>
<dbReference type="PANTHER" id="PTHR19338:SF24">
    <property type="entry name" value="SNKR2GH2 PROTEIN"/>
    <property type="match status" value="1"/>
</dbReference>
<sequence>MDQPVCNFAVQKLGDFLIQEVNLRLSQREDVQWLRNELLFMQSFLKDAEEKQSRDQRVQQWVFETNYCKDVVAILETYSFETGKGDGFVSRLKACACIWRKETKFYRAEKEITLLEQQIMDISRKRETYGIADTNNAGEGPSNRLNNQFAMVRTMRRTKSYVDDDHIFVGFKDVV</sequence>
<evidence type="ECO:0000256" key="2">
    <source>
        <dbReference type="ARBA" id="ARBA00022614"/>
    </source>
</evidence>
<reference evidence="8 9" key="1">
    <citation type="journal article" date="2017" name="Genome Biol.">
        <title>New reference genome sequences of hot pepper reveal the massive evolution of plant disease-resistance genes by retroduplication.</title>
        <authorList>
            <person name="Kim S."/>
            <person name="Park J."/>
            <person name="Yeom S.I."/>
            <person name="Kim Y.M."/>
            <person name="Seo E."/>
            <person name="Kim K.T."/>
            <person name="Kim M.S."/>
            <person name="Lee J.M."/>
            <person name="Cheong K."/>
            <person name="Shin H.S."/>
            <person name="Kim S.B."/>
            <person name="Han K."/>
            <person name="Lee J."/>
            <person name="Park M."/>
            <person name="Lee H.A."/>
            <person name="Lee H.Y."/>
            <person name="Lee Y."/>
            <person name="Oh S."/>
            <person name="Lee J.H."/>
            <person name="Choi E."/>
            <person name="Choi E."/>
            <person name="Lee S.E."/>
            <person name="Jeon J."/>
            <person name="Kim H."/>
            <person name="Choi G."/>
            <person name="Song H."/>
            <person name="Lee J."/>
            <person name="Lee S.C."/>
            <person name="Kwon J.K."/>
            <person name="Lee H.Y."/>
            <person name="Koo N."/>
            <person name="Hong Y."/>
            <person name="Kim R.W."/>
            <person name="Kang W.H."/>
            <person name="Huh J.H."/>
            <person name="Kang B.C."/>
            <person name="Yang T.J."/>
            <person name="Lee Y.H."/>
            <person name="Bennetzen J.L."/>
            <person name="Choi D."/>
        </authorList>
    </citation>
    <scope>NUCLEOTIDE SEQUENCE [LARGE SCALE GENOMIC DNA]</scope>
    <source>
        <strain evidence="9">cv. PBC81</strain>
    </source>
</reference>
<dbReference type="GO" id="GO:0006952">
    <property type="term" value="P:defense response"/>
    <property type="evidence" value="ECO:0007669"/>
    <property type="project" value="UniProtKB-KW"/>
</dbReference>
<evidence type="ECO:0000256" key="1">
    <source>
        <dbReference type="ARBA" id="ARBA00008894"/>
    </source>
</evidence>
<dbReference type="AlphaFoldDB" id="A0A2G2X9F3"/>
<dbReference type="Pfam" id="PF18052">
    <property type="entry name" value="Rx_N"/>
    <property type="match status" value="1"/>
</dbReference>
<keyword evidence="3" id="KW-0677">Repeat</keyword>
<evidence type="ECO:0000256" key="6">
    <source>
        <dbReference type="ARBA" id="ARBA00022840"/>
    </source>
</evidence>
<evidence type="ECO:0000256" key="3">
    <source>
        <dbReference type="ARBA" id="ARBA00022737"/>
    </source>
</evidence>
<organism evidence="8 9">
    <name type="scientific">Capsicum baccatum</name>
    <name type="common">Peruvian pepper</name>
    <dbReference type="NCBI Taxonomy" id="33114"/>
    <lineage>
        <taxon>Eukaryota</taxon>
        <taxon>Viridiplantae</taxon>
        <taxon>Streptophyta</taxon>
        <taxon>Embryophyta</taxon>
        <taxon>Tracheophyta</taxon>
        <taxon>Spermatophyta</taxon>
        <taxon>Magnoliopsida</taxon>
        <taxon>eudicotyledons</taxon>
        <taxon>Gunneridae</taxon>
        <taxon>Pentapetalae</taxon>
        <taxon>asterids</taxon>
        <taxon>lamiids</taxon>
        <taxon>Solanales</taxon>
        <taxon>Solanaceae</taxon>
        <taxon>Solanoideae</taxon>
        <taxon>Capsiceae</taxon>
        <taxon>Capsicum</taxon>
    </lineage>
</organism>
<feature type="domain" description="Disease resistance N-terminal" evidence="7">
    <location>
        <begin position="7"/>
        <end position="85"/>
    </location>
</feature>
<keyword evidence="6" id="KW-0067">ATP-binding</keyword>
<dbReference type="Proteomes" id="UP000224567">
    <property type="component" value="Unassembled WGS sequence"/>
</dbReference>
<proteinExistence type="inferred from homology"/>
<gene>
    <name evidence="8" type="ORF">CQW23_08606</name>
</gene>
<comment type="similarity">
    <text evidence="1">Belongs to the disease resistance NB-LRR family.</text>
</comment>
<evidence type="ECO:0000313" key="9">
    <source>
        <dbReference type="Proteomes" id="UP000224567"/>
    </source>
</evidence>
<name>A0A2G2X9F3_CAPBA</name>
<keyword evidence="2" id="KW-0433">Leucine-rich repeat</keyword>
<protein>
    <recommendedName>
        <fullName evidence="7">Disease resistance N-terminal domain-containing protein</fullName>
    </recommendedName>
</protein>
<evidence type="ECO:0000256" key="5">
    <source>
        <dbReference type="ARBA" id="ARBA00022821"/>
    </source>
</evidence>
<keyword evidence="4" id="KW-0547">Nucleotide-binding</keyword>
<keyword evidence="5" id="KW-0611">Plant defense</keyword>
<dbReference type="EMBL" id="MLFT02000003">
    <property type="protein sequence ID" value="PHT54144.1"/>
    <property type="molecule type" value="Genomic_DNA"/>
</dbReference>